<evidence type="ECO:0008006" key="6">
    <source>
        <dbReference type="Google" id="ProtNLM"/>
    </source>
</evidence>
<name>A0AA96F1I4_9FLAO</name>
<accession>A0AA96F1I4</accession>
<sequence length="153" mass="16742">MKNTILLAVLLFCSFSFAQEITLDKGKFFVNGKQISTRETKQLLTSDFKATRLFKEAKSKESFGGLFLGAGITLTVSDLAIGLFSDVKYPTALTYAGVASMAISIPILSGRRKKIESAIDSYNQSLKQSSGNYYGIDYQIVANQNGIGIQLKF</sequence>
<feature type="transmembrane region" description="Helical" evidence="1">
    <location>
        <begin position="92"/>
        <end position="109"/>
    </location>
</feature>
<proteinExistence type="predicted"/>
<keyword evidence="5" id="KW-1185">Reference proteome</keyword>
<gene>
    <name evidence="4" type="ORF">RN605_02170</name>
    <name evidence="3" type="ORF">RN608_08870</name>
</gene>
<feature type="signal peptide" evidence="2">
    <location>
        <begin position="1"/>
        <end position="18"/>
    </location>
</feature>
<dbReference type="Proteomes" id="UP001304515">
    <property type="component" value="Chromosome"/>
</dbReference>
<keyword evidence="1" id="KW-0472">Membrane</keyword>
<keyword evidence="1" id="KW-1133">Transmembrane helix</keyword>
<evidence type="ECO:0000313" key="4">
    <source>
        <dbReference type="EMBL" id="WNM22176.1"/>
    </source>
</evidence>
<dbReference type="KEGG" id="fcj:RN605_02170"/>
<evidence type="ECO:0000313" key="3">
    <source>
        <dbReference type="EMBL" id="WNM18124.1"/>
    </source>
</evidence>
<dbReference type="EMBL" id="CP134878">
    <property type="protein sequence ID" value="WNM18124.1"/>
    <property type="molecule type" value="Genomic_DNA"/>
</dbReference>
<reference evidence="4 5" key="1">
    <citation type="submission" date="2023-09" db="EMBL/GenBank/DDBJ databases">
        <title>Flavobacterium sp. a novel bacteria isolate from Pepper rhizosphere.</title>
        <authorList>
            <person name="Peng Y."/>
            <person name="Lee J."/>
        </authorList>
    </citation>
    <scope>NUCLEOTIDE SEQUENCE [LARGE SCALE GENOMIC DNA]</scope>
    <source>
        <strain evidence="3">PMR2A8</strain>
        <strain evidence="4 5">PMTSA4</strain>
    </source>
</reference>
<protein>
    <recommendedName>
        <fullName evidence="6">DUF4199 domain-containing protein</fullName>
    </recommendedName>
</protein>
<dbReference type="RefSeq" id="WP_313321792.1">
    <property type="nucleotide sequence ID" value="NZ_CP134878.1"/>
</dbReference>
<feature type="chain" id="PRO_5044705250" description="DUF4199 domain-containing protein" evidence="2">
    <location>
        <begin position="19"/>
        <end position="153"/>
    </location>
</feature>
<evidence type="ECO:0000256" key="2">
    <source>
        <dbReference type="SAM" id="SignalP"/>
    </source>
</evidence>
<keyword evidence="1" id="KW-0812">Transmembrane</keyword>
<evidence type="ECO:0000313" key="5">
    <source>
        <dbReference type="Proteomes" id="UP001304515"/>
    </source>
</evidence>
<keyword evidence="2" id="KW-0732">Signal</keyword>
<evidence type="ECO:0000256" key="1">
    <source>
        <dbReference type="SAM" id="Phobius"/>
    </source>
</evidence>
<organism evidence="4 5">
    <name type="scientific">Flavobacterium capsici</name>
    <dbReference type="NCBI Taxonomy" id="3075618"/>
    <lineage>
        <taxon>Bacteria</taxon>
        <taxon>Pseudomonadati</taxon>
        <taxon>Bacteroidota</taxon>
        <taxon>Flavobacteriia</taxon>
        <taxon>Flavobacteriales</taxon>
        <taxon>Flavobacteriaceae</taxon>
        <taxon>Flavobacterium</taxon>
    </lineage>
</organism>
<dbReference type="EMBL" id="CP134890">
    <property type="protein sequence ID" value="WNM22176.1"/>
    <property type="molecule type" value="Genomic_DNA"/>
</dbReference>
<dbReference type="AlphaFoldDB" id="A0AA96F1I4"/>
<accession>A0AA96ESX8</accession>